<dbReference type="Proteomes" id="UP000178406">
    <property type="component" value="Unassembled WGS sequence"/>
</dbReference>
<reference evidence="1 2" key="1">
    <citation type="journal article" date="2016" name="Nat. Commun.">
        <title>Thousands of microbial genomes shed light on interconnected biogeochemical processes in an aquifer system.</title>
        <authorList>
            <person name="Anantharaman K."/>
            <person name="Brown C.T."/>
            <person name="Hug L.A."/>
            <person name="Sharon I."/>
            <person name="Castelle C.J."/>
            <person name="Probst A.J."/>
            <person name="Thomas B.C."/>
            <person name="Singh A."/>
            <person name="Wilkins M.J."/>
            <person name="Karaoz U."/>
            <person name="Brodie E.L."/>
            <person name="Williams K.H."/>
            <person name="Hubbard S.S."/>
            <person name="Banfield J.F."/>
        </authorList>
    </citation>
    <scope>NUCLEOTIDE SEQUENCE [LARGE SCALE GENOMIC DNA]</scope>
</reference>
<dbReference type="STRING" id="1798338.A3J56_01580"/>
<accession>A0A1F5WGN4</accession>
<dbReference type="EMBL" id="MFHQ01000006">
    <property type="protein sequence ID" value="OGF74775.1"/>
    <property type="molecule type" value="Genomic_DNA"/>
</dbReference>
<gene>
    <name evidence="1" type="ORF">A3J56_01580</name>
</gene>
<evidence type="ECO:0000313" key="2">
    <source>
        <dbReference type="Proteomes" id="UP000178406"/>
    </source>
</evidence>
<organism evidence="1 2">
    <name type="scientific">Candidatus Giovannonibacteria bacterium RIFCSPHIGHO2_02_FULL_46_20</name>
    <dbReference type="NCBI Taxonomy" id="1798338"/>
    <lineage>
        <taxon>Bacteria</taxon>
        <taxon>Candidatus Giovannoniibacteriota</taxon>
    </lineage>
</organism>
<evidence type="ECO:0008006" key="3">
    <source>
        <dbReference type="Google" id="ProtNLM"/>
    </source>
</evidence>
<dbReference type="AlphaFoldDB" id="A0A1F5WGN4"/>
<proteinExistence type="predicted"/>
<comment type="caution">
    <text evidence="1">The sequence shown here is derived from an EMBL/GenBank/DDBJ whole genome shotgun (WGS) entry which is preliminary data.</text>
</comment>
<sequence>MVQVIKKENESTGAMLRRFSKRVQLSRFVSRARSRRFYVPLGSDYTKKKEALRRVAWEKDMERTRKLGKVE</sequence>
<evidence type="ECO:0000313" key="1">
    <source>
        <dbReference type="EMBL" id="OGF74775.1"/>
    </source>
</evidence>
<protein>
    <recommendedName>
        <fullName evidence="3">30S ribosomal protein S21</fullName>
    </recommendedName>
</protein>
<name>A0A1F5WGN4_9BACT</name>